<sequence length="90" mass="9912">MCGCLICFSAILLNDGIVGCLLIVVLNGSNVLMARINVLTTDGSAVLWEEIEITEKVNLQRHVNPKYVVGHEHLIHLFFVIGCRLVSPKP</sequence>
<protein>
    <submittedName>
        <fullName evidence="1">Uncharacterized protein</fullName>
    </submittedName>
</protein>
<comment type="caution">
    <text evidence="1">The sequence shown here is derived from an EMBL/GenBank/DDBJ whole genome shotgun (WGS) entry which is preliminary data.</text>
</comment>
<organism evidence="1 2">
    <name type="scientific">Araneus ventricosus</name>
    <name type="common">Orbweaver spider</name>
    <name type="synonym">Epeira ventricosa</name>
    <dbReference type="NCBI Taxonomy" id="182803"/>
    <lineage>
        <taxon>Eukaryota</taxon>
        <taxon>Metazoa</taxon>
        <taxon>Ecdysozoa</taxon>
        <taxon>Arthropoda</taxon>
        <taxon>Chelicerata</taxon>
        <taxon>Arachnida</taxon>
        <taxon>Araneae</taxon>
        <taxon>Araneomorphae</taxon>
        <taxon>Entelegynae</taxon>
        <taxon>Araneoidea</taxon>
        <taxon>Araneidae</taxon>
        <taxon>Araneus</taxon>
    </lineage>
</organism>
<dbReference type="AlphaFoldDB" id="A0A4Y2NYB7"/>
<name>A0A4Y2NYB7_ARAVE</name>
<accession>A0A4Y2NYB7</accession>
<dbReference type="Proteomes" id="UP000499080">
    <property type="component" value="Unassembled WGS sequence"/>
</dbReference>
<dbReference type="EMBL" id="BGPR01010007">
    <property type="protein sequence ID" value="GBN43719.1"/>
    <property type="molecule type" value="Genomic_DNA"/>
</dbReference>
<keyword evidence="2" id="KW-1185">Reference proteome</keyword>
<gene>
    <name evidence="1" type="ORF">AVEN_78787_1</name>
</gene>
<evidence type="ECO:0000313" key="2">
    <source>
        <dbReference type="Proteomes" id="UP000499080"/>
    </source>
</evidence>
<proteinExistence type="predicted"/>
<reference evidence="1 2" key="1">
    <citation type="journal article" date="2019" name="Sci. Rep.">
        <title>Orb-weaving spider Araneus ventricosus genome elucidates the spidroin gene catalogue.</title>
        <authorList>
            <person name="Kono N."/>
            <person name="Nakamura H."/>
            <person name="Ohtoshi R."/>
            <person name="Moran D.A.P."/>
            <person name="Shinohara A."/>
            <person name="Yoshida Y."/>
            <person name="Fujiwara M."/>
            <person name="Mori M."/>
            <person name="Tomita M."/>
            <person name="Arakawa K."/>
        </authorList>
    </citation>
    <scope>NUCLEOTIDE SEQUENCE [LARGE SCALE GENOMIC DNA]</scope>
</reference>
<evidence type="ECO:0000313" key="1">
    <source>
        <dbReference type="EMBL" id="GBN43719.1"/>
    </source>
</evidence>